<gene>
    <name evidence="1" type="ORF">METZ01_LOCUS293406</name>
</gene>
<dbReference type="AlphaFoldDB" id="A0A382LZP5"/>
<accession>A0A382LZP5</accession>
<feature type="non-terminal residue" evidence="1">
    <location>
        <position position="1"/>
    </location>
</feature>
<evidence type="ECO:0000313" key="1">
    <source>
        <dbReference type="EMBL" id="SVC40552.1"/>
    </source>
</evidence>
<feature type="non-terminal residue" evidence="1">
    <location>
        <position position="179"/>
    </location>
</feature>
<sequence>MKRLLLIVLPLFISFGYSQSINDEKLIEKGRKKYHPDTNELYSGKVFKNRMGGEKDFEGSYKDGEKDGLWTDWYENGQKKYERNYKYGFDIGSWTSWYDNGQKKSEGSYKPDALGNGMSDGLATSWWDNGQKQSERNYKDGKSIGSAISWHKNGQKSYEAKYKDGKEISSKRWNEDGQV</sequence>
<organism evidence="1">
    <name type="scientific">marine metagenome</name>
    <dbReference type="NCBI Taxonomy" id="408172"/>
    <lineage>
        <taxon>unclassified sequences</taxon>
        <taxon>metagenomes</taxon>
        <taxon>ecological metagenomes</taxon>
    </lineage>
</organism>
<dbReference type="EMBL" id="UINC01089447">
    <property type="protein sequence ID" value="SVC40552.1"/>
    <property type="molecule type" value="Genomic_DNA"/>
</dbReference>
<dbReference type="InterPro" id="IPR011652">
    <property type="entry name" value="MORN_2"/>
</dbReference>
<dbReference type="Gene3D" id="2.20.110.10">
    <property type="entry name" value="Histone H3 K4-specific methyltransferase SET7/9 N-terminal domain"/>
    <property type="match status" value="1"/>
</dbReference>
<reference evidence="1" key="1">
    <citation type="submission" date="2018-05" db="EMBL/GenBank/DDBJ databases">
        <authorList>
            <person name="Lanie J.A."/>
            <person name="Ng W.-L."/>
            <person name="Kazmierczak K.M."/>
            <person name="Andrzejewski T.M."/>
            <person name="Davidsen T.M."/>
            <person name="Wayne K.J."/>
            <person name="Tettelin H."/>
            <person name="Glass J.I."/>
            <person name="Rusch D."/>
            <person name="Podicherti R."/>
            <person name="Tsui H.-C.T."/>
            <person name="Winkler M.E."/>
        </authorList>
    </citation>
    <scope>NUCLEOTIDE SEQUENCE</scope>
</reference>
<proteinExistence type="predicted"/>
<dbReference type="Pfam" id="PF07661">
    <property type="entry name" value="MORN_2"/>
    <property type="match status" value="3"/>
</dbReference>
<dbReference type="SUPFAM" id="SSF82185">
    <property type="entry name" value="Histone H3 K4-specific methyltransferase SET7/9 N-terminal domain"/>
    <property type="match status" value="2"/>
</dbReference>
<dbReference type="Gene3D" id="3.90.930.1">
    <property type="match status" value="1"/>
</dbReference>
<name>A0A382LZP5_9ZZZZ</name>
<protein>
    <submittedName>
        <fullName evidence="1">Uncharacterized protein</fullName>
    </submittedName>
</protein>